<feature type="compositionally biased region" description="Basic residues" evidence="1">
    <location>
        <begin position="196"/>
        <end position="209"/>
    </location>
</feature>
<dbReference type="InterPro" id="IPR003323">
    <property type="entry name" value="OTU_dom"/>
</dbReference>
<accession>A0A9P1GBI8</accession>
<evidence type="ECO:0000313" key="4">
    <source>
        <dbReference type="EMBL" id="CAL4794582.1"/>
    </source>
</evidence>
<evidence type="ECO:0000313" key="3">
    <source>
        <dbReference type="EMBL" id="CAI4007270.1"/>
    </source>
</evidence>
<dbReference type="Pfam" id="PF02338">
    <property type="entry name" value="OTU"/>
    <property type="match status" value="1"/>
</dbReference>
<name>A0A9P1GBI8_9DINO</name>
<evidence type="ECO:0000259" key="2">
    <source>
        <dbReference type="PROSITE" id="PS50802"/>
    </source>
</evidence>
<reference evidence="3" key="1">
    <citation type="submission" date="2022-10" db="EMBL/GenBank/DDBJ databases">
        <authorList>
            <person name="Chen Y."/>
            <person name="Dougan E. K."/>
            <person name="Chan C."/>
            <person name="Rhodes N."/>
            <person name="Thang M."/>
        </authorList>
    </citation>
    <scope>NUCLEOTIDE SEQUENCE</scope>
</reference>
<dbReference type="Proteomes" id="UP001152797">
    <property type="component" value="Unassembled WGS sequence"/>
</dbReference>
<dbReference type="PROSITE" id="PS50802">
    <property type="entry name" value="OTU"/>
    <property type="match status" value="1"/>
</dbReference>
<dbReference type="EMBL" id="CAMXCT030004001">
    <property type="protein sequence ID" value="CAL4794582.1"/>
    <property type="molecule type" value="Genomic_DNA"/>
</dbReference>
<evidence type="ECO:0000313" key="5">
    <source>
        <dbReference type="Proteomes" id="UP001152797"/>
    </source>
</evidence>
<dbReference type="EMBL" id="CAMXCT010004001">
    <property type="protein sequence ID" value="CAI4007270.1"/>
    <property type="molecule type" value="Genomic_DNA"/>
</dbReference>
<evidence type="ECO:0000256" key="1">
    <source>
        <dbReference type="SAM" id="MobiDB-lite"/>
    </source>
</evidence>
<dbReference type="InterPro" id="IPR038765">
    <property type="entry name" value="Papain-like_cys_pep_sf"/>
</dbReference>
<feature type="domain" description="OTU" evidence="2">
    <location>
        <begin position="19"/>
        <end position="166"/>
    </location>
</feature>
<dbReference type="SUPFAM" id="SSF54001">
    <property type="entry name" value="Cysteine proteinases"/>
    <property type="match status" value="1"/>
</dbReference>
<protein>
    <submittedName>
        <fullName evidence="4">Uncharacterized protein C24H6.11c</fullName>
    </submittedName>
</protein>
<dbReference type="CDD" id="cd22744">
    <property type="entry name" value="OTU"/>
    <property type="match status" value="1"/>
</dbReference>
<dbReference type="EMBL" id="CAMXCT020004001">
    <property type="protein sequence ID" value="CAL1160645.1"/>
    <property type="molecule type" value="Genomic_DNA"/>
</dbReference>
<reference evidence="4 5" key="2">
    <citation type="submission" date="2024-05" db="EMBL/GenBank/DDBJ databases">
        <authorList>
            <person name="Chen Y."/>
            <person name="Shah S."/>
            <person name="Dougan E. K."/>
            <person name="Thang M."/>
            <person name="Chan C."/>
        </authorList>
    </citation>
    <scope>NUCLEOTIDE SEQUENCE [LARGE SCALE GENOMIC DNA]</scope>
</reference>
<keyword evidence="5" id="KW-1185">Reference proteome</keyword>
<sequence length="426" mass="47562">MAIPLYPKYDLVYEEVQQLITFPIIGDGRCFFRSIIQWQEDPHRAATYYNTAKHADPELAAAETKKADKLREDVVAFAVRHDLNEHAEPTAEGWKDEMSRRTAWADEVAIASCSAMLQQPILILSWNAERGHLYCNFYLEEFQRRGKKCIPLYFNGRDHYELIDEDQEPNAELRHERMARGMGAICRALGDMPAGPKKKRAKAPAKKAKNRSEGYNLQNRRPSGNYQKHRQVLPLDLIQAGEAEWFIEARGKTVSHGGARGTIAGSTTARSRVVPAASIKRVGIAWPRRLETISSSGASQTEASEEWCTKSLTSRTLHRGKKDPGDAIDPKKMDVIVTAQDTVGLDTVPLVEVRSALVGPDGAGGDVRSHGSMEWIPGQTLHFDVPKEVNKDVEIHLELLPFANPPQGIIDGKMLLNAAEKHFGLR</sequence>
<feature type="compositionally biased region" description="Polar residues" evidence="1">
    <location>
        <begin position="213"/>
        <end position="225"/>
    </location>
</feature>
<organism evidence="3">
    <name type="scientific">Cladocopium goreaui</name>
    <dbReference type="NCBI Taxonomy" id="2562237"/>
    <lineage>
        <taxon>Eukaryota</taxon>
        <taxon>Sar</taxon>
        <taxon>Alveolata</taxon>
        <taxon>Dinophyceae</taxon>
        <taxon>Suessiales</taxon>
        <taxon>Symbiodiniaceae</taxon>
        <taxon>Cladocopium</taxon>
    </lineage>
</organism>
<dbReference type="Gene3D" id="3.90.70.80">
    <property type="match status" value="1"/>
</dbReference>
<dbReference type="AlphaFoldDB" id="A0A9P1GBI8"/>
<feature type="region of interest" description="Disordered" evidence="1">
    <location>
        <begin position="193"/>
        <end position="225"/>
    </location>
</feature>
<comment type="caution">
    <text evidence="3">The sequence shown here is derived from an EMBL/GenBank/DDBJ whole genome shotgun (WGS) entry which is preliminary data.</text>
</comment>
<gene>
    <name evidence="3" type="ORF">C1SCF055_LOCUS32835</name>
</gene>
<proteinExistence type="predicted"/>